<protein>
    <submittedName>
        <fullName evidence="1">Uncharacterized protein</fullName>
    </submittedName>
</protein>
<evidence type="ECO:0000313" key="1">
    <source>
        <dbReference type="EMBL" id="KAJ4469304.1"/>
    </source>
</evidence>
<dbReference type="EMBL" id="JAOTPV010000033">
    <property type="protein sequence ID" value="KAJ4469304.1"/>
    <property type="molecule type" value="Genomic_DNA"/>
</dbReference>
<dbReference type="OrthoDB" id="10591487at2759"/>
<gene>
    <name evidence="1" type="ORF">J3R30DRAFT_1591332</name>
</gene>
<keyword evidence="2" id="KW-1185">Reference proteome</keyword>
<evidence type="ECO:0000313" key="2">
    <source>
        <dbReference type="Proteomes" id="UP001150266"/>
    </source>
</evidence>
<comment type="caution">
    <text evidence="1">The sequence shown here is derived from an EMBL/GenBank/DDBJ whole genome shotgun (WGS) entry which is preliminary data.</text>
</comment>
<dbReference type="AlphaFoldDB" id="A0A9W8ZY60"/>
<name>A0A9W8ZY60_9AGAR</name>
<sequence length="276" mass="31132">MGSDTISLEAHVDELVSNLLRHIYPVEGYFSVAPQARHLEEAPWYWEDPSLLAADDTEHDIDGVSRRSDDVYSIIHDFEEILLDDGHSVSKDGQNTEIDNSTLFDFETADFRPGRTSTPTFSQSNVARLSASTVPAVNFAPLNILAATTDDRKEQETIPAVIRDRLGRGVVASGKRKHFIPDFHVYAMIQGVGVQVEQWTRYPILIVENKLISNPENQLRLYMTQCLSKNDEVYGLGARRARYIGDHLELILLKGNPMSKERITIIPSDTGELWHK</sequence>
<proteinExistence type="predicted"/>
<dbReference type="Proteomes" id="UP001150266">
    <property type="component" value="Unassembled WGS sequence"/>
</dbReference>
<accession>A0A9W8ZY60</accession>
<reference evidence="1" key="1">
    <citation type="submission" date="2022-08" db="EMBL/GenBank/DDBJ databases">
        <title>A Global Phylogenomic Analysis of the Shiitake Genus Lentinula.</title>
        <authorList>
            <consortium name="DOE Joint Genome Institute"/>
            <person name="Sierra-Patev S."/>
            <person name="Min B."/>
            <person name="Naranjo-Ortiz M."/>
            <person name="Looney B."/>
            <person name="Konkel Z."/>
            <person name="Slot J.C."/>
            <person name="Sakamoto Y."/>
            <person name="Steenwyk J.L."/>
            <person name="Rokas A."/>
            <person name="Carro J."/>
            <person name="Camarero S."/>
            <person name="Ferreira P."/>
            <person name="Molpeceres G."/>
            <person name="Ruiz-Duenas F.J."/>
            <person name="Serrano A."/>
            <person name="Henrissat B."/>
            <person name="Drula E."/>
            <person name="Hughes K.W."/>
            <person name="Mata J.L."/>
            <person name="Ishikawa N.K."/>
            <person name="Vargas-Isla R."/>
            <person name="Ushijima S."/>
            <person name="Smith C.A."/>
            <person name="Ahrendt S."/>
            <person name="Andreopoulos W."/>
            <person name="He G."/>
            <person name="Labutti K."/>
            <person name="Lipzen A."/>
            <person name="Ng V."/>
            <person name="Riley R."/>
            <person name="Sandor L."/>
            <person name="Barry K."/>
            <person name="Martinez A.T."/>
            <person name="Xiao Y."/>
            <person name="Gibbons J.G."/>
            <person name="Terashima K."/>
            <person name="Grigoriev I.V."/>
            <person name="Hibbett D.S."/>
        </authorList>
    </citation>
    <scope>NUCLEOTIDE SEQUENCE</scope>
    <source>
        <strain evidence="1">JLM2183</strain>
    </source>
</reference>
<organism evidence="1 2">
    <name type="scientific">Lentinula aciculospora</name>
    <dbReference type="NCBI Taxonomy" id="153920"/>
    <lineage>
        <taxon>Eukaryota</taxon>
        <taxon>Fungi</taxon>
        <taxon>Dikarya</taxon>
        <taxon>Basidiomycota</taxon>
        <taxon>Agaricomycotina</taxon>
        <taxon>Agaricomycetes</taxon>
        <taxon>Agaricomycetidae</taxon>
        <taxon>Agaricales</taxon>
        <taxon>Marasmiineae</taxon>
        <taxon>Omphalotaceae</taxon>
        <taxon>Lentinula</taxon>
    </lineage>
</organism>